<dbReference type="SUPFAM" id="SSF48498">
    <property type="entry name" value="Tetracyclin repressor-like, C-terminal domain"/>
    <property type="match status" value="1"/>
</dbReference>
<organism evidence="6 7">
    <name type="scientific">Actinomadura rubrobrunea</name>
    <dbReference type="NCBI Taxonomy" id="115335"/>
    <lineage>
        <taxon>Bacteria</taxon>
        <taxon>Bacillati</taxon>
        <taxon>Actinomycetota</taxon>
        <taxon>Actinomycetes</taxon>
        <taxon>Streptosporangiales</taxon>
        <taxon>Thermomonosporaceae</taxon>
        <taxon>Actinomadura</taxon>
    </lineage>
</organism>
<keyword evidence="3" id="KW-0804">Transcription</keyword>
<evidence type="ECO:0000313" key="6">
    <source>
        <dbReference type="EMBL" id="GLW64878.1"/>
    </source>
</evidence>
<dbReference type="Gene3D" id="1.10.357.10">
    <property type="entry name" value="Tetracycline Repressor, domain 2"/>
    <property type="match status" value="1"/>
</dbReference>
<accession>A0A9W6UWC6</accession>
<reference evidence="6" key="1">
    <citation type="submission" date="2023-02" db="EMBL/GenBank/DDBJ databases">
        <title>Actinomadura rubrobrunea NBRC 14622.</title>
        <authorList>
            <person name="Ichikawa N."/>
            <person name="Sato H."/>
            <person name="Tonouchi N."/>
        </authorList>
    </citation>
    <scope>NUCLEOTIDE SEQUENCE</scope>
    <source>
        <strain evidence="6">NBRC 14622</strain>
    </source>
</reference>
<evidence type="ECO:0000256" key="3">
    <source>
        <dbReference type="ARBA" id="ARBA00023163"/>
    </source>
</evidence>
<dbReference type="PANTHER" id="PTHR47506">
    <property type="entry name" value="TRANSCRIPTIONAL REGULATORY PROTEIN"/>
    <property type="match status" value="1"/>
</dbReference>
<dbReference type="Pfam" id="PF16925">
    <property type="entry name" value="TetR_C_13"/>
    <property type="match status" value="1"/>
</dbReference>
<feature type="domain" description="HTH tetR-type" evidence="5">
    <location>
        <begin position="9"/>
        <end position="69"/>
    </location>
</feature>
<dbReference type="PANTHER" id="PTHR47506:SF6">
    <property type="entry name" value="HTH-TYPE TRANSCRIPTIONAL REPRESSOR NEMR"/>
    <property type="match status" value="1"/>
</dbReference>
<dbReference type="InterPro" id="IPR011075">
    <property type="entry name" value="TetR_C"/>
</dbReference>
<evidence type="ECO:0000256" key="4">
    <source>
        <dbReference type="PROSITE-ProRule" id="PRU00335"/>
    </source>
</evidence>
<keyword evidence="7" id="KW-1185">Reference proteome</keyword>
<evidence type="ECO:0000259" key="5">
    <source>
        <dbReference type="PROSITE" id="PS50977"/>
    </source>
</evidence>
<dbReference type="Pfam" id="PF00440">
    <property type="entry name" value="TetR_N"/>
    <property type="match status" value="1"/>
</dbReference>
<keyword evidence="1" id="KW-0805">Transcription regulation</keyword>
<dbReference type="EMBL" id="BSRZ01000006">
    <property type="protein sequence ID" value="GLW64878.1"/>
    <property type="molecule type" value="Genomic_DNA"/>
</dbReference>
<dbReference type="SUPFAM" id="SSF46689">
    <property type="entry name" value="Homeodomain-like"/>
    <property type="match status" value="1"/>
</dbReference>
<feature type="DNA-binding region" description="H-T-H motif" evidence="4">
    <location>
        <begin position="32"/>
        <end position="51"/>
    </location>
</feature>
<keyword evidence="2 4" id="KW-0238">DNA-binding</keyword>
<dbReference type="PRINTS" id="PR00455">
    <property type="entry name" value="HTHTETR"/>
</dbReference>
<gene>
    <name evidence="6" type="ORF">Arub01_31220</name>
</gene>
<evidence type="ECO:0000256" key="2">
    <source>
        <dbReference type="ARBA" id="ARBA00023125"/>
    </source>
</evidence>
<protein>
    <submittedName>
        <fullName evidence="6">TetR family transcriptional regulator</fullName>
    </submittedName>
</protein>
<sequence length="192" mass="21558">MNHAKRRLPPARERILQAADRLFYADGINTTGVDAVIEAAGVARMTFYKHFKGKDRLILAYLNGREVRWQALLDRCIQDAGDDPRARLLAVFDALKEWASSQSRYRGCSFVNAMAELAEPDHPARTLVTSYKRALRDRVFELAQATGTADPELLTDQLLLLYEGAITNRTFGHVTDAIEKARTTARHLIAMA</sequence>
<dbReference type="Proteomes" id="UP001165124">
    <property type="component" value="Unassembled WGS sequence"/>
</dbReference>
<dbReference type="AlphaFoldDB" id="A0A9W6UWC6"/>
<name>A0A9W6UWC6_9ACTN</name>
<proteinExistence type="predicted"/>
<dbReference type="InterPro" id="IPR009057">
    <property type="entry name" value="Homeodomain-like_sf"/>
</dbReference>
<dbReference type="InterPro" id="IPR036271">
    <property type="entry name" value="Tet_transcr_reg_TetR-rel_C_sf"/>
</dbReference>
<dbReference type="GO" id="GO:0003677">
    <property type="term" value="F:DNA binding"/>
    <property type="evidence" value="ECO:0007669"/>
    <property type="project" value="UniProtKB-UniRule"/>
</dbReference>
<comment type="caution">
    <text evidence="6">The sequence shown here is derived from an EMBL/GenBank/DDBJ whole genome shotgun (WGS) entry which is preliminary data.</text>
</comment>
<dbReference type="InterPro" id="IPR001647">
    <property type="entry name" value="HTH_TetR"/>
</dbReference>
<evidence type="ECO:0000313" key="7">
    <source>
        <dbReference type="Proteomes" id="UP001165124"/>
    </source>
</evidence>
<dbReference type="PROSITE" id="PS50977">
    <property type="entry name" value="HTH_TETR_2"/>
    <property type="match status" value="1"/>
</dbReference>
<dbReference type="RefSeq" id="WP_067907285.1">
    <property type="nucleotide sequence ID" value="NZ_BSRZ01000006.1"/>
</dbReference>
<evidence type="ECO:0000256" key="1">
    <source>
        <dbReference type="ARBA" id="ARBA00023015"/>
    </source>
</evidence>